<comment type="subcellular location">
    <subcellularLocation>
        <location evidence="1">Mitochondrion</location>
    </subcellularLocation>
</comment>
<keyword evidence="4" id="KW-0809">Transit peptide</keyword>
<feature type="region of interest" description="Disordered" evidence="8">
    <location>
        <begin position="1492"/>
        <end position="1536"/>
    </location>
</feature>
<comment type="function">
    <text evidence="6">Exhibits ATPase activity in vitro.</text>
</comment>
<name>A0A8J2MTT4_COTCN</name>
<feature type="domain" description="VWFA" evidence="9">
    <location>
        <begin position="1662"/>
        <end position="1844"/>
    </location>
</feature>
<dbReference type="FunFam" id="3.40.50.300:FF:000587">
    <property type="entry name" value="von Willebrand factor A domain containing 8"/>
    <property type="match status" value="1"/>
</dbReference>
<feature type="compositionally biased region" description="Gly residues" evidence="8">
    <location>
        <begin position="1516"/>
        <end position="1534"/>
    </location>
</feature>
<gene>
    <name evidence="10" type="ORF">HICCMSTLAB_LOCUS9481</name>
</gene>
<reference evidence="10" key="1">
    <citation type="submission" date="2021-04" db="EMBL/GenBank/DDBJ databases">
        <authorList>
            <person name="Chebbi M.A.C M."/>
        </authorList>
    </citation>
    <scope>NUCLEOTIDE SEQUENCE</scope>
</reference>
<dbReference type="InterPro" id="IPR003593">
    <property type="entry name" value="AAA+_ATPase"/>
</dbReference>
<dbReference type="InterPro" id="IPR039891">
    <property type="entry name" value="VWA8"/>
</dbReference>
<dbReference type="InterPro" id="IPR036465">
    <property type="entry name" value="vWFA_dom_sf"/>
</dbReference>
<proteinExistence type="predicted"/>
<dbReference type="PANTHER" id="PTHR21610">
    <property type="entry name" value="VON WILLEBRAND FACTOR A DOMAIN-CONTAINING PROTEIN 8"/>
    <property type="match status" value="1"/>
</dbReference>
<accession>A0A8J2MTT4</accession>
<dbReference type="OrthoDB" id="5186at2759"/>
<evidence type="ECO:0000256" key="8">
    <source>
        <dbReference type="SAM" id="MobiDB-lite"/>
    </source>
</evidence>
<protein>
    <recommendedName>
        <fullName evidence="7">von Willebrand factor A domain-containing protein 8</fullName>
    </recommendedName>
</protein>
<dbReference type="Proteomes" id="UP000786811">
    <property type="component" value="Unassembled WGS sequence"/>
</dbReference>
<evidence type="ECO:0000313" key="11">
    <source>
        <dbReference type="Proteomes" id="UP000786811"/>
    </source>
</evidence>
<dbReference type="InterPro" id="IPR002035">
    <property type="entry name" value="VWF_A"/>
</dbReference>
<comment type="caution">
    <text evidence="10">The sequence shown here is derived from an EMBL/GenBank/DDBJ whole genome shotgun (WGS) entry which is preliminary data.</text>
</comment>
<evidence type="ECO:0000259" key="9">
    <source>
        <dbReference type="PROSITE" id="PS50234"/>
    </source>
</evidence>
<dbReference type="SUPFAM" id="SSF53300">
    <property type="entry name" value="vWA-like"/>
    <property type="match status" value="1"/>
</dbReference>
<dbReference type="GO" id="GO:0016887">
    <property type="term" value="F:ATP hydrolysis activity"/>
    <property type="evidence" value="ECO:0007669"/>
    <property type="project" value="InterPro"/>
</dbReference>
<dbReference type="InterPro" id="IPR027417">
    <property type="entry name" value="P-loop_NTPase"/>
</dbReference>
<dbReference type="GO" id="GO:0005524">
    <property type="term" value="F:ATP binding"/>
    <property type="evidence" value="ECO:0007669"/>
    <property type="project" value="UniProtKB-KW"/>
</dbReference>
<evidence type="ECO:0000256" key="5">
    <source>
        <dbReference type="ARBA" id="ARBA00023128"/>
    </source>
</evidence>
<sequence>MPILIEKISLLRQLQKTNAGISTSCYTNSQSPNVLRKYKIFILLLFNEMLLIESNRLNIVNRILKNSKNINFYFLTARKSVIKNPSQEVLKNLRWIMQKDILGQDIFLMGGPGPRRRNLALSYLELTEREVEFIALSRDTTETDLKQRREITDGTAIYHDQSAVRAATHGRILILEGVEKAERNVLPVLNNLLENREMHLEDGRFLISSTRYDKLLEDHSQEELDAWKLVRVSEDFRVIALGLPSLRYHGHPLDPPLRSRFQARHIAPPTFKEQLDTLKNLAPNYDTGKLSQLLSCCHAFTTTEAVTLGLPDFPLNNLLSIASILDKCPSLSVFDVFYTFYPYNLFLGKEGRDAVEHILTTFGVIDKNNHLNNTSSDKILEIEKINDSCLVKLNKNDCQITLNVPSGHETKPHSDSFYIPTSYQNNLLTNMILSHVSSDYCIIGPKGCGKSVLVDKLSHDLGYGIEPIVLYQDMTSRDLIQQRSTKPNGDTIWKNSPLISAALGGKLAVLDGIHRVHPSTLAVLHRLICDREIQLHDGKRLIGSERYDEIKLKYEKTDQQLAASGIFRINPSFRIIAMAEPPDVNTFNHWLNSELLSLFHFHEIRPLQKSEEIHIIKTKYGEPSSSMLKIIELAHSLRSSKDSTLQSLASSLSTRQLLRIAARMSKYPSDNVYEAVQKACLARFLPAVPKQALVDCMKQLGINPVKSNVEESIKCIVDENTLTIGKTTVDRYKTKALTKVPNILFYDVPQHLKLLENLLQDFLLGENILLVGNQGVGKNKIVDRLLQLMNRPREYIQLHRDTTVQTLTLQTIIRDGVVVYEDSPLVQAVKLGHVLLIDEADKAPTHVTCILKTLAENGEMILSDGRRISTSSSNDPNTIVVHPDFRMIVLANRPGFPFLGNDFFGVLGDLFATHSVDNPSFNDEISLLKQYGPDVDDKIIEKLVRTFGELRNMSDQGLVAYPYSTREVVNIVKHLQKFPKEPLSSVVRNVFDFDRYSAEVFDTLVKILHKNGIPIGTDVNNIALAKEFPLPDVKFGGSWNISQEKLLIPVQEQFVKLSAPFYLERKIDYLDRVETRSAWFTEMQSYWTIPHGENEYVIGLAVTKSPKNDGIDDRIHVLTMNPLCISTMTPTSKQVDQILLSSFVSFDKIYQPRLSITPDNSGKLWIHEESSNTLVVIDVDDGSAKSVKLSSFFKDASNRLSGAFRNQATKWKLKNELISSNNQAILYTPNGSKIDVLDLKTMNLFSMSLPLDIESIAIVSPQKWLIHNTSKNLFILEKSIDTLPCPNILRVVERDSKSINMGTIITASQSGLNKINLSKALNQDIESPNRLLVTDSTYATVVVGLPELYSTNEVYIWPRNQRVKVSSSPIVNDGQIIKVVPSDKIPKEATVDGHNHNIFNYLEVVDVVDHKVRYLPIPMTSRVQPSFEWMYPEGIPVYIAATSNQNLVSVDCTGCVSLWEISSAHIEKSLLEWRKMIGSDGEHLQLTKDRHSGLDTTAPKHGKVDPNNDPHVGGNTWAGGTGGRDTAGLGGKGGPYRLDAGHTVHQLSDEEKNSVPDHVKKAAREMGVRAFKQRLQDIRMSEYDHELYSKFSNAVTKQVKTLRVILGSVQSKSNERQWLKHQTSGELDDTKLIEGLTGEKTIYRRRAEKEPEIGAPLLKPKRFKLVVDVSGSMYRFNGYDGRLDRELEACVMVMEAFSGYDDKFKYDIVGHSGDTHNILFVDHNQPPTNNKERLEIIKMMHAHSQFCMSGDHTLEATQHAIRSISRENADESIVVVFSDANLERYGIPPQRLGQLLTSCPEVNAYVIFIGSLGDQATRVIQKMPSGRAFICMDLQNIPRILQQIFTASIGTPVVEWSGCGNAYKALDVAEQPDVVAVPRSHANCTWIRDQSVVITPGTIVCSCQVQPCPVHPVLIRVRRTRPRNSCDCPPESQPCPHVNRPSSRRVRRCDCTERPCRHSSASGVLRRRPQGSFSFPSAPMPPRIQNSTNIDVSCKCPEGSNCQHLAEKAGCECEATPCAHTIKSRRSRRTCECTNQPCSHSKSAEGRIKRVKCRVRRAGYAVARRTAEFAMLGLHWELATECAPCGSGVFTRRLCRRQQSDNELYRSNSFKFERFERNKEECSTPIKKQVSFYIIIHFLNFQASS</sequence>
<dbReference type="PROSITE" id="PS50234">
    <property type="entry name" value="VWFA"/>
    <property type="match status" value="1"/>
</dbReference>
<evidence type="ECO:0000256" key="4">
    <source>
        <dbReference type="ARBA" id="ARBA00022946"/>
    </source>
</evidence>
<keyword evidence="3" id="KW-0067">ATP-binding</keyword>
<dbReference type="GO" id="GO:0005739">
    <property type="term" value="C:mitochondrion"/>
    <property type="evidence" value="ECO:0007669"/>
    <property type="project" value="UniProtKB-SubCell"/>
</dbReference>
<organism evidence="10 11">
    <name type="scientific">Cotesia congregata</name>
    <name type="common">Parasitoid wasp</name>
    <name type="synonym">Apanteles congregatus</name>
    <dbReference type="NCBI Taxonomy" id="51543"/>
    <lineage>
        <taxon>Eukaryota</taxon>
        <taxon>Metazoa</taxon>
        <taxon>Ecdysozoa</taxon>
        <taxon>Arthropoda</taxon>
        <taxon>Hexapoda</taxon>
        <taxon>Insecta</taxon>
        <taxon>Pterygota</taxon>
        <taxon>Neoptera</taxon>
        <taxon>Endopterygota</taxon>
        <taxon>Hymenoptera</taxon>
        <taxon>Apocrita</taxon>
        <taxon>Ichneumonoidea</taxon>
        <taxon>Braconidae</taxon>
        <taxon>Microgastrinae</taxon>
        <taxon>Cotesia</taxon>
    </lineage>
</organism>
<evidence type="ECO:0000256" key="1">
    <source>
        <dbReference type="ARBA" id="ARBA00004173"/>
    </source>
</evidence>
<dbReference type="SMART" id="SM00327">
    <property type="entry name" value="VWA"/>
    <property type="match status" value="1"/>
</dbReference>
<dbReference type="InterPro" id="IPR011704">
    <property type="entry name" value="ATPase_dyneun-rel_AAA"/>
</dbReference>
<evidence type="ECO:0000313" key="10">
    <source>
        <dbReference type="EMBL" id="CAG5100293.1"/>
    </source>
</evidence>
<dbReference type="EMBL" id="CAJNRD030001122">
    <property type="protein sequence ID" value="CAG5100293.1"/>
    <property type="molecule type" value="Genomic_DNA"/>
</dbReference>
<dbReference type="FunFam" id="3.40.50.300:FF:000663">
    <property type="entry name" value="von Willebrand factor A domain containing 8"/>
    <property type="match status" value="1"/>
</dbReference>
<evidence type="ECO:0000256" key="6">
    <source>
        <dbReference type="ARBA" id="ARBA00055988"/>
    </source>
</evidence>
<keyword evidence="11" id="KW-1185">Reference proteome</keyword>
<evidence type="ECO:0000256" key="2">
    <source>
        <dbReference type="ARBA" id="ARBA00022741"/>
    </source>
</evidence>
<dbReference type="GO" id="GO:0032991">
    <property type="term" value="C:protein-containing complex"/>
    <property type="evidence" value="ECO:0007669"/>
    <property type="project" value="UniProtKB-ARBA"/>
</dbReference>
<dbReference type="Gene3D" id="3.40.50.300">
    <property type="entry name" value="P-loop containing nucleotide triphosphate hydrolases"/>
    <property type="match status" value="3"/>
</dbReference>
<evidence type="ECO:0000256" key="3">
    <source>
        <dbReference type="ARBA" id="ARBA00022840"/>
    </source>
</evidence>
<dbReference type="Pfam" id="PF07728">
    <property type="entry name" value="AAA_5"/>
    <property type="match status" value="3"/>
</dbReference>
<dbReference type="SUPFAM" id="SSF52540">
    <property type="entry name" value="P-loop containing nucleoside triphosphate hydrolases"/>
    <property type="match status" value="3"/>
</dbReference>
<dbReference type="Gene3D" id="3.40.50.410">
    <property type="entry name" value="von Willebrand factor, type A domain"/>
    <property type="match status" value="1"/>
</dbReference>
<dbReference type="PANTHER" id="PTHR21610:SF9">
    <property type="entry name" value="VON WILLEBRAND FACTOR A DOMAIN-CONTAINING PROTEIN 8"/>
    <property type="match status" value="1"/>
</dbReference>
<dbReference type="SMART" id="SM00382">
    <property type="entry name" value="AAA"/>
    <property type="match status" value="2"/>
</dbReference>
<keyword evidence="2" id="KW-0547">Nucleotide-binding</keyword>
<evidence type="ECO:0000256" key="7">
    <source>
        <dbReference type="ARBA" id="ARBA00070377"/>
    </source>
</evidence>
<keyword evidence="5" id="KW-0496">Mitochondrion</keyword>